<keyword evidence="6 10" id="KW-1133">Transmembrane helix</keyword>
<feature type="transmembrane region" description="Helical" evidence="10">
    <location>
        <begin position="259"/>
        <end position="279"/>
    </location>
</feature>
<sequence>MTHSLLWILSFFICAFIGGECIRYSRFDIAISFSNISTKLSTSVFNLSVNNYCVGGVPQSDETFDYPRVFQGDLVRLKWHSKRNENETQDKCLLSFPDRSYRSPWIAVIIEDKSNQAECSLSELLNQSITFINASTVIFLRDDQAAFNQPATESPFTSYSSSFHTPFARHHLDHRQRNRGGLERSGGEGSTLPFPPPLLISLPLDMFSDLPSQLAVASNSTQVAVTGDIVLFAESLTTSNLSTVEANNGNNASDLSSSLLLLLIVCVLFLLLGILLVPARLGICFWQRFCSFSISRSAKSRRSRKLTAATRKALKQLPVKFLNQVDPLISEGFDQCAICIEIFKPHDLIRSLPCRHMYHRACIDPWLLKHRSCPLCKQNILIACGLSLTDEDIESCSATTSEVNSAFSLSSTSTSSSNISTSVSSPGMDGSVFCLPLLTILNCRRHRRYRRRQHLYRYTEHLRRPGSFMDEVSAPLADGGRRVLGSASENSSSSRSVPSDLYCHGNMDSEKGARFTAEEYEEEGSSFAGRRRRRSVRRVMIFRQGRLRHGWRAGNLMLSSCCRSGISSRGTGQVTKDREIISPPPQQQPSSPLMYQPLPSVAHPSAMLLYHLPQSLPFTQIPSATKAALPSYEQATASIPQAAFVALPGPHQSPPPPVVSWNPHFTTKAHHQVALARFFDPQPPNRSGAKTDVVYAVLSNSTARMSVTEGPSPANPAAIKPPIFVDVNPPLMGSSGTLLGTAWKGPAHQCLLSNAAPFTSVATATSPPLIIQPRGESPPPAYSLATGEKPTAGNTPLHPIRRAARFLVTHFLYPQSVKQFRQQHQHHYYHHQKQQSRHRYYTSFLGALKPSSRSHHSQHCNGNIRLKTRTPRRLHEVTSASIIMTRNGRSHSHRRSDRECQRSVVGSGGGVLAKTLDLTHEGLIMTAASMESSSVNVIKTPSTGEVMSPSVGRKNSPNSGGPPQRLTTHSNSESSSEGTHRGIPLRHTRVRSVRVTVEPQIQYHMERDAASCEALHDSSLHTLSGSKISLPRANSLPPSLKPVIPDGIEVRVIKINEDGVPATGLWHCRPSVGSAPALCNSPNSNTTNNHKPPSDILNRSDTILHSSSSSSSF</sequence>
<comment type="subcellular location">
    <subcellularLocation>
        <location evidence="1">Membrane</location>
    </subcellularLocation>
</comment>
<dbReference type="FunFam" id="3.30.40.10:FF:000009">
    <property type="entry name" value="E3 ubiquitin-protein ligase RNF130"/>
    <property type="match status" value="1"/>
</dbReference>
<evidence type="ECO:0000256" key="11">
    <source>
        <dbReference type="SAM" id="SignalP"/>
    </source>
</evidence>
<feature type="region of interest" description="Disordered" evidence="9">
    <location>
        <begin position="886"/>
        <end position="905"/>
    </location>
</feature>
<feature type="chain" id="PRO_5022158985" description="RING-type domain-containing protein" evidence="11">
    <location>
        <begin position="22"/>
        <end position="1113"/>
    </location>
</feature>
<evidence type="ECO:0000259" key="12">
    <source>
        <dbReference type="PROSITE" id="PS50089"/>
    </source>
</evidence>
<feature type="compositionally biased region" description="Polar residues" evidence="9">
    <location>
        <begin position="1080"/>
        <end position="1105"/>
    </location>
</feature>
<keyword evidence="4 8" id="KW-0863">Zinc-finger</keyword>
<evidence type="ECO:0000256" key="6">
    <source>
        <dbReference type="ARBA" id="ARBA00022989"/>
    </source>
</evidence>
<evidence type="ECO:0000256" key="7">
    <source>
        <dbReference type="ARBA" id="ARBA00023136"/>
    </source>
</evidence>
<keyword evidence="11" id="KW-0732">Signal</keyword>
<evidence type="ECO:0000256" key="3">
    <source>
        <dbReference type="ARBA" id="ARBA00022723"/>
    </source>
</evidence>
<evidence type="ECO:0000256" key="4">
    <source>
        <dbReference type="ARBA" id="ARBA00022771"/>
    </source>
</evidence>
<keyword evidence="14" id="KW-1185">Reference proteome</keyword>
<dbReference type="GO" id="GO:0016020">
    <property type="term" value="C:membrane"/>
    <property type="evidence" value="ECO:0007669"/>
    <property type="project" value="UniProtKB-SubCell"/>
</dbReference>
<evidence type="ECO:0000256" key="5">
    <source>
        <dbReference type="ARBA" id="ARBA00022833"/>
    </source>
</evidence>
<feature type="region of interest" description="Disordered" evidence="9">
    <location>
        <begin position="1079"/>
        <end position="1113"/>
    </location>
</feature>
<evidence type="ECO:0000313" key="14">
    <source>
        <dbReference type="Proteomes" id="UP000321570"/>
    </source>
</evidence>
<dbReference type="SMART" id="SM00184">
    <property type="entry name" value="RING"/>
    <property type="match status" value="1"/>
</dbReference>
<feature type="region of interest" description="Disordered" evidence="9">
    <location>
        <begin position="480"/>
        <end position="503"/>
    </location>
</feature>
<keyword evidence="5" id="KW-0862">Zinc</keyword>
<evidence type="ECO:0000313" key="13">
    <source>
        <dbReference type="EMBL" id="VUZ45685.1"/>
    </source>
</evidence>
<dbReference type="PANTHER" id="PTHR46539:SF23">
    <property type="entry name" value="RING-TYPE DOMAIN-CONTAINING PROTEIN"/>
    <property type="match status" value="1"/>
</dbReference>
<feature type="compositionally biased region" description="Low complexity" evidence="9">
    <location>
        <begin position="486"/>
        <end position="499"/>
    </location>
</feature>
<keyword evidence="3" id="KW-0479">Metal-binding</keyword>
<dbReference type="Pfam" id="PF13639">
    <property type="entry name" value="zf-RING_2"/>
    <property type="match status" value="1"/>
</dbReference>
<dbReference type="InterPro" id="IPR013083">
    <property type="entry name" value="Znf_RING/FYVE/PHD"/>
</dbReference>
<evidence type="ECO:0000256" key="9">
    <source>
        <dbReference type="SAM" id="MobiDB-lite"/>
    </source>
</evidence>
<evidence type="ECO:0000256" key="1">
    <source>
        <dbReference type="ARBA" id="ARBA00004370"/>
    </source>
</evidence>
<dbReference type="Gene3D" id="3.30.40.10">
    <property type="entry name" value="Zinc/RING finger domain, C3HC4 (zinc finger)"/>
    <property type="match status" value="1"/>
</dbReference>
<feature type="region of interest" description="Disordered" evidence="9">
    <location>
        <begin position="567"/>
        <end position="591"/>
    </location>
</feature>
<name>A0A564YEH3_HYMDI</name>
<dbReference type="GO" id="GO:0008270">
    <property type="term" value="F:zinc ion binding"/>
    <property type="evidence" value="ECO:0007669"/>
    <property type="project" value="UniProtKB-KW"/>
</dbReference>
<dbReference type="InterPro" id="IPR001841">
    <property type="entry name" value="Znf_RING"/>
</dbReference>
<evidence type="ECO:0000256" key="8">
    <source>
        <dbReference type="PROSITE-ProRule" id="PRU00175"/>
    </source>
</evidence>
<accession>A0A564YEH3</accession>
<dbReference type="Proteomes" id="UP000321570">
    <property type="component" value="Unassembled WGS sequence"/>
</dbReference>
<reference evidence="13 14" key="1">
    <citation type="submission" date="2019-07" db="EMBL/GenBank/DDBJ databases">
        <authorList>
            <person name="Jastrzebski P J."/>
            <person name="Paukszto L."/>
            <person name="Jastrzebski P J."/>
        </authorList>
    </citation>
    <scope>NUCLEOTIDE SEQUENCE [LARGE SCALE GENOMIC DNA]</scope>
    <source>
        <strain evidence="13 14">WMS-il1</strain>
    </source>
</reference>
<gene>
    <name evidence="13" type="ORF">WMSIL1_LOCUS5687</name>
</gene>
<dbReference type="EMBL" id="CABIJS010000188">
    <property type="protein sequence ID" value="VUZ45685.1"/>
    <property type="molecule type" value="Genomic_DNA"/>
</dbReference>
<feature type="region of interest" description="Disordered" evidence="9">
    <location>
        <begin position="940"/>
        <end position="986"/>
    </location>
</feature>
<feature type="domain" description="RING-type" evidence="12">
    <location>
        <begin position="336"/>
        <end position="377"/>
    </location>
</feature>
<dbReference type="AlphaFoldDB" id="A0A564YEH3"/>
<feature type="signal peptide" evidence="11">
    <location>
        <begin position="1"/>
        <end position="21"/>
    </location>
</feature>
<dbReference type="PROSITE" id="PS50089">
    <property type="entry name" value="ZF_RING_2"/>
    <property type="match status" value="1"/>
</dbReference>
<protein>
    <recommendedName>
        <fullName evidence="12">RING-type domain-containing protein</fullName>
    </recommendedName>
</protein>
<dbReference type="PANTHER" id="PTHR46539">
    <property type="entry name" value="E3 UBIQUITIN-PROTEIN LIGASE ATL42"/>
    <property type="match status" value="1"/>
</dbReference>
<evidence type="ECO:0000256" key="2">
    <source>
        <dbReference type="ARBA" id="ARBA00022692"/>
    </source>
</evidence>
<evidence type="ECO:0000256" key="10">
    <source>
        <dbReference type="SAM" id="Phobius"/>
    </source>
</evidence>
<keyword evidence="2 10" id="KW-0812">Transmembrane</keyword>
<feature type="compositionally biased region" description="Polar residues" evidence="9">
    <location>
        <begin position="953"/>
        <end position="977"/>
    </location>
</feature>
<keyword evidence="7 10" id="KW-0472">Membrane</keyword>
<dbReference type="SUPFAM" id="SSF57850">
    <property type="entry name" value="RING/U-box"/>
    <property type="match status" value="1"/>
</dbReference>
<organism evidence="13 14">
    <name type="scientific">Hymenolepis diminuta</name>
    <name type="common">Rat tapeworm</name>
    <dbReference type="NCBI Taxonomy" id="6216"/>
    <lineage>
        <taxon>Eukaryota</taxon>
        <taxon>Metazoa</taxon>
        <taxon>Spiralia</taxon>
        <taxon>Lophotrochozoa</taxon>
        <taxon>Platyhelminthes</taxon>
        <taxon>Cestoda</taxon>
        <taxon>Eucestoda</taxon>
        <taxon>Cyclophyllidea</taxon>
        <taxon>Hymenolepididae</taxon>
        <taxon>Hymenolepis</taxon>
    </lineage>
</organism>
<proteinExistence type="predicted"/>